<keyword evidence="9" id="KW-0406">Ion transport</keyword>
<organism evidence="20 21">
    <name type="scientific">Erythrobacter neustonensis</name>
    <dbReference type="NCBI Taxonomy" id="1112"/>
    <lineage>
        <taxon>Bacteria</taxon>
        <taxon>Pseudomonadati</taxon>
        <taxon>Pseudomonadota</taxon>
        <taxon>Alphaproteobacteria</taxon>
        <taxon>Sphingomonadales</taxon>
        <taxon>Erythrobacteraceae</taxon>
        <taxon>Erythrobacter/Porphyrobacter group</taxon>
        <taxon>Erythrobacter</taxon>
    </lineage>
</organism>
<keyword evidence="12 20" id="KW-0675">Receptor</keyword>
<feature type="domain" description="TonB-dependent receptor plug" evidence="19">
    <location>
        <begin position="58"/>
        <end position="155"/>
    </location>
</feature>
<dbReference type="GO" id="GO:0015344">
    <property type="term" value="F:siderophore uptake transmembrane transporter activity"/>
    <property type="evidence" value="ECO:0007669"/>
    <property type="project" value="TreeGrafter"/>
</dbReference>
<keyword evidence="8" id="KW-0408">Iron</keyword>
<dbReference type="GO" id="GO:0038023">
    <property type="term" value="F:signaling receptor activity"/>
    <property type="evidence" value="ECO:0007669"/>
    <property type="project" value="InterPro"/>
</dbReference>
<evidence type="ECO:0000313" key="20">
    <source>
        <dbReference type="EMBL" id="ANK12453.1"/>
    </source>
</evidence>
<dbReference type="PROSITE" id="PS52016">
    <property type="entry name" value="TONB_DEPENDENT_REC_3"/>
    <property type="match status" value="1"/>
</dbReference>
<gene>
    <name evidence="20" type="ORF">A9D12_05265</name>
</gene>
<evidence type="ECO:0000256" key="12">
    <source>
        <dbReference type="ARBA" id="ARBA00023170"/>
    </source>
</evidence>
<evidence type="ECO:0000256" key="16">
    <source>
        <dbReference type="RuleBase" id="RU003357"/>
    </source>
</evidence>
<dbReference type="InterPro" id="IPR037066">
    <property type="entry name" value="Plug_dom_sf"/>
</dbReference>
<evidence type="ECO:0000256" key="6">
    <source>
        <dbReference type="ARBA" id="ARBA00022692"/>
    </source>
</evidence>
<keyword evidence="21" id="KW-1185">Reference proteome</keyword>
<dbReference type="RefSeq" id="WP_068350364.1">
    <property type="nucleotide sequence ID" value="NZ_CP016033.1"/>
</dbReference>
<dbReference type="PANTHER" id="PTHR32552">
    <property type="entry name" value="FERRICHROME IRON RECEPTOR-RELATED"/>
    <property type="match status" value="1"/>
</dbReference>
<dbReference type="InterPro" id="IPR000531">
    <property type="entry name" value="Beta-barrel_TonB"/>
</dbReference>
<feature type="domain" description="TonB-dependent receptor-like beta-barrel" evidence="18">
    <location>
        <begin position="253"/>
        <end position="674"/>
    </location>
</feature>
<keyword evidence="10 16" id="KW-0798">TonB box</keyword>
<dbReference type="GO" id="GO:0009279">
    <property type="term" value="C:cell outer membrane"/>
    <property type="evidence" value="ECO:0007669"/>
    <property type="project" value="UniProtKB-SubCell"/>
</dbReference>
<dbReference type="EMBL" id="CP016033">
    <property type="protein sequence ID" value="ANK12453.1"/>
    <property type="molecule type" value="Genomic_DNA"/>
</dbReference>
<keyword evidence="6 14" id="KW-0812">Transmembrane</keyword>
<name>A0A192D1T0_9SPHN</name>
<feature type="short sequence motif" description="TonB C-terminal box" evidence="15">
    <location>
        <begin position="690"/>
        <end position="707"/>
    </location>
</feature>
<evidence type="ECO:0000256" key="2">
    <source>
        <dbReference type="ARBA" id="ARBA00009810"/>
    </source>
</evidence>
<evidence type="ECO:0000256" key="15">
    <source>
        <dbReference type="PROSITE-ProRule" id="PRU10144"/>
    </source>
</evidence>
<keyword evidence="3 14" id="KW-0813">Transport</keyword>
<dbReference type="InterPro" id="IPR010105">
    <property type="entry name" value="TonB_sidphr_rcpt"/>
</dbReference>
<reference evidence="20 21" key="1">
    <citation type="submission" date="2016-05" db="EMBL/GenBank/DDBJ databases">
        <title>Compelete Genome Sequence of Bacteriochlorophyll-Synthesizing Bacterium Porphyrobacter neustonensis DSM 9434.</title>
        <authorList>
            <person name="Shi X.-L."/>
            <person name="Wu Y.-H."/>
            <person name="Cheng H."/>
            <person name="Xu L."/>
            <person name="Zhang X.-Q."/>
            <person name="Wang C.-S."/>
            <person name="Xu X.-W."/>
        </authorList>
    </citation>
    <scope>NUCLEOTIDE SEQUENCE [LARGE SCALE GENOMIC DNA]</scope>
    <source>
        <strain evidence="20 21">DSM 9434</strain>
    </source>
</reference>
<evidence type="ECO:0000256" key="8">
    <source>
        <dbReference type="ARBA" id="ARBA00023004"/>
    </source>
</evidence>
<evidence type="ECO:0000313" key="21">
    <source>
        <dbReference type="Proteomes" id="UP000078263"/>
    </source>
</evidence>
<comment type="similarity">
    <text evidence="2 14 16">Belongs to the TonB-dependent receptor family.</text>
</comment>
<keyword evidence="7 17" id="KW-0732">Signal</keyword>
<dbReference type="InterPro" id="IPR010917">
    <property type="entry name" value="TonB_rcpt_CS"/>
</dbReference>
<keyword evidence="13 14" id="KW-0998">Cell outer membrane</keyword>
<dbReference type="Proteomes" id="UP000078263">
    <property type="component" value="Chromosome"/>
</dbReference>
<dbReference type="OrthoDB" id="9760333at2"/>
<dbReference type="InterPro" id="IPR036942">
    <property type="entry name" value="Beta-barrel_TonB_sf"/>
</dbReference>
<evidence type="ECO:0000256" key="1">
    <source>
        <dbReference type="ARBA" id="ARBA00004571"/>
    </source>
</evidence>
<proteinExistence type="inferred from homology"/>
<keyword evidence="5" id="KW-0410">Iron transport</keyword>
<sequence>MTKTPFLLSASLLAAAAAAPLAAQDQQSADAIVVTAQRDNATQVINGGDAGVFGPMPAEDLPFAIRSYGETLITNQQPLTLGEVLDNDPTVRTTYGFGNAAEQFVIRGFALFGDDVGVNGLYGIAPRQLIAPELFGRVEVLNGPSAFINGAAPGGSGLGGSVNLGLKRAGRRDLTRVTAGFVGDAHFGGSIDVSRRFGANDAWGLRVNAAYRDGEVAIDREDRRTKVLGAALDYDGGAFRAALDFAYQEVRVDGLRPKVTITSFIPRLPYGEANYAQDYTFTELRDIFGTLNLEYDLGENAMLYARAGARDGREDGIYGGITALDAATGAANGNALFVPRTDNNESIEAGVRGRVMLGSTSHELNAGGNINWQVNRNAYDFRYGPGFAGFATNLYDTPQLALPASTLVGGDLDNPYPIAKNRLSSLFVSDTIGLLEDKLLVTAGVRYQSIRTQGFSYFGGARESVYDEDRWTPVAGIVVKPVDGLSLYGNYIEALQQGPSAPVDPLLANSGEVLAPRVSQQFELGAKYAIGRMFASLALYDIERPGEGVIGTGGDRRFGYVGNQRHQGIEATLNGEIIPGLRLITGIAFNDAELEGGRSVVGVPEVTFNGNVEWDLPFFPGFTLTGRITHTGEQFADAANTLTLNDWTTVDLGARYVFAAGGAPVTLRLTADNLFDKGYWASAFDVFAPALLQGSPRTVRASASVAF</sequence>
<dbReference type="SUPFAM" id="SSF56935">
    <property type="entry name" value="Porins"/>
    <property type="match status" value="1"/>
</dbReference>
<evidence type="ECO:0000256" key="13">
    <source>
        <dbReference type="ARBA" id="ARBA00023237"/>
    </source>
</evidence>
<keyword evidence="4 14" id="KW-1134">Transmembrane beta strand</keyword>
<evidence type="ECO:0000256" key="4">
    <source>
        <dbReference type="ARBA" id="ARBA00022452"/>
    </source>
</evidence>
<protein>
    <submittedName>
        <fullName evidence="20">TonB-dependent receptor</fullName>
    </submittedName>
</protein>
<evidence type="ECO:0000256" key="9">
    <source>
        <dbReference type="ARBA" id="ARBA00023065"/>
    </source>
</evidence>
<dbReference type="PROSITE" id="PS01156">
    <property type="entry name" value="TONB_DEPENDENT_REC_2"/>
    <property type="match status" value="1"/>
</dbReference>
<dbReference type="Gene3D" id="2.170.130.10">
    <property type="entry name" value="TonB-dependent receptor, plug domain"/>
    <property type="match status" value="1"/>
</dbReference>
<keyword evidence="11 14" id="KW-0472">Membrane</keyword>
<evidence type="ECO:0000256" key="3">
    <source>
        <dbReference type="ARBA" id="ARBA00022448"/>
    </source>
</evidence>
<evidence type="ECO:0000256" key="14">
    <source>
        <dbReference type="PROSITE-ProRule" id="PRU01360"/>
    </source>
</evidence>
<feature type="chain" id="PRO_5008251623" evidence="17">
    <location>
        <begin position="24"/>
        <end position="707"/>
    </location>
</feature>
<dbReference type="Gene3D" id="2.40.170.20">
    <property type="entry name" value="TonB-dependent receptor, beta-barrel domain"/>
    <property type="match status" value="1"/>
</dbReference>
<dbReference type="KEGG" id="pns:A9D12_05265"/>
<evidence type="ECO:0000256" key="7">
    <source>
        <dbReference type="ARBA" id="ARBA00022729"/>
    </source>
</evidence>
<dbReference type="STRING" id="1112.A9D12_05265"/>
<dbReference type="InterPro" id="IPR012910">
    <property type="entry name" value="Plug_dom"/>
</dbReference>
<dbReference type="NCBIfam" id="TIGR01783">
    <property type="entry name" value="TonB-siderophor"/>
    <property type="match status" value="1"/>
</dbReference>
<dbReference type="InterPro" id="IPR039426">
    <property type="entry name" value="TonB-dep_rcpt-like"/>
</dbReference>
<evidence type="ECO:0000259" key="18">
    <source>
        <dbReference type="Pfam" id="PF00593"/>
    </source>
</evidence>
<dbReference type="GO" id="GO:0015891">
    <property type="term" value="P:siderophore transport"/>
    <property type="evidence" value="ECO:0007669"/>
    <property type="project" value="InterPro"/>
</dbReference>
<evidence type="ECO:0000259" key="19">
    <source>
        <dbReference type="Pfam" id="PF07715"/>
    </source>
</evidence>
<dbReference type="AlphaFoldDB" id="A0A192D1T0"/>
<accession>A0A192D1T0</accession>
<dbReference type="Pfam" id="PF00593">
    <property type="entry name" value="TonB_dep_Rec_b-barrel"/>
    <property type="match status" value="1"/>
</dbReference>
<comment type="subcellular location">
    <subcellularLocation>
        <location evidence="1 14">Cell outer membrane</location>
        <topology evidence="1 14">Multi-pass membrane protein</topology>
    </subcellularLocation>
</comment>
<dbReference type="PANTHER" id="PTHR32552:SF82">
    <property type="entry name" value="FCUA PROTEIN"/>
    <property type="match status" value="1"/>
</dbReference>
<dbReference type="CDD" id="cd01347">
    <property type="entry name" value="ligand_gated_channel"/>
    <property type="match status" value="1"/>
</dbReference>
<evidence type="ECO:0000256" key="10">
    <source>
        <dbReference type="ARBA" id="ARBA00023077"/>
    </source>
</evidence>
<dbReference type="Pfam" id="PF07715">
    <property type="entry name" value="Plug"/>
    <property type="match status" value="1"/>
</dbReference>
<evidence type="ECO:0000256" key="17">
    <source>
        <dbReference type="SAM" id="SignalP"/>
    </source>
</evidence>
<evidence type="ECO:0000256" key="11">
    <source>
        <dbReference type="ARBA" id="ARBA00023136"/>
    </source>
</evidence>
<evidence type="ECO:0000256" key="5">
    <source>
        <dbReference type="ARBA" id="ARBA00022496"/>
    </source>
</evidence>
<feature type="signal peptide" evidence="17">
    <location>
        <begin position="1"/>
        <end position="23"/>
    </location>
</feature>